<evidence type="ECO:0000256" key="2">
    <source>
        <dbReference type="SAM" id="SignalP"/>
    </source>
</evidence>
<keyword evidence="1" id="KW-0472">Membrane</keyword>
<dbReference type="SUPFAM" id="SSF54403">
    <property type="entry name" value="Cystatin/monellin"/>
    <property type="match status" value="1"/>
</dbReference>
<gene>
    <name evidence="3" type="ORF">CLAU1311_LOCUS8790</name>
</gene>
<keyword evidence="1" id="KW-1133">Transmembrane helix</keyword>
<protein>
    <submittedName>
        <fullName evidence="3">Uncharacterized protein</fullName>
    </submittedName>
</protein>
<keyword evidence="1" id="KW-0812">Transmembrane</keyword>
<evidence type="ECO:0000313" key="3">
    <source>
        <dbReference type="EMBL" id="CAE0027905.1"/>
    </source>
</evidence>
<keyword evidence="2" id="KW-0732">Signal</keyword>
<feature type="signal peptide" evidence="2">
    <location>
        <begin position="1"/>
        <end position="33"/>
    </location>
</feature>
<dbReference type="EMBL" id="HBHU01013491">
    <property type="protein sequence ID" value="CAE0027905.1"/>
    <property type="molecule type" value="Transcribed_RNA"/>
</dbReference>
<feature type="chain" id="PRO_5030823097" evidence="2">
    <location>
        <begin position="34"/>
        <end position="306"/>
    </location>
</feature>
<reference evidence="3" key="1">
    <citation type="submission" date="2021-01" db="EMBL/GenBank/DDBJ databases">
        <authorList>
            <person name="Corre E."/>
            <person name="Pelletier E."/>
            <person name="Niang G."/>
            <person name="Scheremetjew M."/>
            <person name="Finn R."/>
            <person name="Kale V."/>
            <person name="Holt S."/>
            <person name="Cochrane G."/>
            <person name="Meng A."/>
            <person name="Brown T."/>
            <person name="Cohen L."/>
        </authorList>
    </citation>
    <scope>NUCLEOTIDE SEQUENCE</scope>
    <source>
        <strain evidence="3">RCC856</strain>
    </source>
</reference>
<accession>A0A7S2Z7V4</accession>
<organism evidence="3">
    <name type="scientific">Chloropicon laureae</name>
    <dbReference type="NCBI Taxonomy" id="464258"/>
    <lineage>
        <taxon>Eukaryota</taxon>
        <taxon>Viridiplantae</taxon>
        <taxon>Chlorophyta</taxon>
        <taxon>Chloropicophyceae</taxon>
        <taxon>Chloropicales</taxon>
        <taxon>Chloropicaceae</taxon>
        <taxon>Chloropicon</taxon>
    </lineage>
</organism>
<sequence>MGRRRGGGALRRSASLLPLVLLLALSLLAVCSAHFPKEVDPSDPSLLSVKDWFEEELDKKYNSTNEIVHFCDAQKQVVNGFNYMVAALVKTEYHENETSEWMLHSFKVFEHPAWEQAPEKYEMTFDEAPVFEDADLALPAKVSTYVTNQLREAHTRDGAGDALAVTLAEVVEHYEQELEVEKFSASDKPSATTLKTVAELVSHRVYGRFVIGKEKHDIDVVFVTMNGDFIYFDYADFGVSEDSGSGGAGTGPKPDVKLLTMKTSALGIFLVGLVVCGIFMVHFYRKKHKKSKEDWYIEQLTDIDEL</sequence>
<dbReference type="AlphaFoldDB" id="A0A7S2Z7V4"/>
<feature type="transmembrane region" description="Helical" evidence="1">
    <location>
        <begin position="265"/>
        <end position="284"/>
    </location>
</feature>
<evidence type="ECO:0000256" key="1">
    <source>
        <dbReference type="SAM" id="Phobius"/>
    </source>
</evidence>
<dbReference type="Gene3D" id="3.10.450.10">
    <property type="match status" value="1"/>
</dbReference>
<proteinExistence type="predicted"/>
<name>A0A7S2Z7V4_9CHLO</name>
<dbReference type="InterPro" id="IPR046350">
    <property type="entry name" value="Cystatin_sf"/>
</dbReference>